<feature type="region of interest" description="Disordered" evidence="1">
    <location>
        <begin position="1"/>
        <end position="25"/>
    </location>
</feature>
<accession>A0ABY2SDJ5</accession>
<sequence length="296" mass="32353">MAAKSIRGHKSGSSSTHTPVESPDSLQSTSYAKMLLALGEGEFAGGLDGTNIYLDGTPIQNADGSVNFPGVAWEFRPGTPDQSYIAGMPDIENETAVSLELTSQTPWVHAVTNTQLSAIRLRFSWSSLQQQKSNGDVVGYRIEYAIDVATDGGAYQQVLDTAVDGKTTTTYERSHRIDLPAATTGWQIRVRRITPNSTSDLIADKMVIEAITEVIDAKLAYPETALLFVQFDASQFQNIPAVACEPKMRIIQVPTTYDPEARTYSGTWDGTFKWAWSNNPAWVAYDILTAERFGLG</sequence>
<gene>
    <name evidence="3" type="ORF">FCN80_26090</name>
</gene>
<dbReference type="EMBL" id="SZPQ01000140">
    <property type="protein sequence ID" value="TKI01841.1"/>
    <property type="molecule type" value="Genomic_DNA"/>
</dbReference>
<dbReference type="Proteomes" id="UP000305202">
    <property type="component" value="Unassembled WGS sequence"/>
</dbReference>
<evidence type="ECO:0000256" key="1">
    <source>
        <dbReference type="SAM" id="MobiDB-lite"/>
    </source>
</evidence>
<dbReference type="InterPro" id="IPR053171">
    <property type="entry name" value="Viral_Tip_Attach_Protein"/>
</dbReference>
<feature type="domain" description="Tip attachment protein J HDII-ins2" evidence="2">
    <location>
        <begin position="92"/>
        <end position="217"/>
    </location>
</feature>
<dbReference type="PANTHER" id="PTHR36251:SF2">
    <property type="entry name" value="GIFSY-2 PROPHAGE HOST SPECIFICITY PROTEIN J, PHAGE LAMBDA"/>
    <property type="match status" value="1"/>
</dbReference>
<protein>
    <submittedName>
        <fullName evidence="3">Host specificity protein J</fullName>
    </submittedName>
</protein>
<feature type="non-terminal residue" evidence="3">
    <location>
        <position position="296"/>
    </location>
</feature>
<comment type="caution">
    <text evidence="3">The sequence shown here is derived from an EMBL/GenBank/DDBJ whole genome shotgun (WGS) entry which is preliminary data.</text>
</comment>
<evidence type="ECO:0000259" key="2">
    <source>
        <dbReference type="Pfam" id="PF24801"/>
    </source>
</evidence>
<name>A0ABY2SDJ5_9HYPH</name>
<feature type="compositionally biased region" description="Polar residues" evidence="1">
    <location>
        <begin position="11"/>
        <end position="25"/>
    </location>
</feature>
<dbReference type="PANTHER" id="PTHR36251">
    <property type="entry name" value="FELS-1 PROPHAGE HOST SPECIFICITY PROTEIN-RELATED"/>
    <property type="match status" value="1"/>
</dbReference>
<evidence type="ECO:0000313" key="3">
    <source>
        <dbReference type="EMBL" id="TKI01841.1"/>
    </source>
</evidence>
<reference evidence="3 4" key="1">
    <citation type="submission" date="2019-04" db="EMBL/GenBank/DDBJ databases">
        <authorList>
            <person name="Li M."/>
            <person name="Gao C."/>
        </authorList>
    </citation>
    <scope>NUCLEOTIDE SEQUENCE [LARGE SCALE GENOMIC DNA]</scope>
    <source>
        <strain evidence="3 4">BGMRC 2031</strain>
    </source>
</reference>
<evidence type="ECO:0000313" key="4">
    <source>
        <dbReference type="Proteomes" id="UP000305202"/>
    </source>
</evidence>
<dbReference type="Pfam" id="PF24801">
    <property type="entry name" value="FNIII-A_GpJ"/>
    <property type="match status" value="1"/>
</dbReference>
<dbReference type="InterPro" id="IPR055385">
    <property type="entry name" value="GpJ_HDII-ins2"/>
</dbReference>
<feature type="compositionally biased region" description="Basic residues" evidence="1">
    <location>
        <begin position="1"/>
        <end position="10"/>
    </location>
</feature>
<proteinExistence type="predicted"/>
<organism evidence="3 4">
    <name type="scientific">Martelella alba</name>
    <dbReference type="NCBI Taxonomy" id="2590451"/>
    <lineage>
        <taxon>Bacteria</taxon>
        <taxon>Pseudomonadati</taxon>
        <taxon>Pseudomonadota</taxon>
        <taxon>Alphaproteobacteria</taxon>
        <taxon>Hyphomicrobiales</taxon>
        <taxon>Aurantimonadaceae</taxon>
        <taxon>Martelella</taxon>
    </lineage>
</organism>
<keyword evidence="4" id="KW-1185">Reference proteome</keyword>